<sequence length="162" mass="16953">MNTILKVALCAAALHASLAAAADPQAGAGAQQITRAGAQASVAGPADFFTGRARIDPVWPADKNINASGGLVTFEPGARSAWHTHPAGQRLVVISGVGLTQEWGKPIQEIRAGDVVWCPPGVKHWHGAAPKTAMTHLAVTGTLDGKNVNWMEKVSDEQYHAH</sequence>
<dbReference type="AlphaFoldDB" id="A0A5C0B0U3"/>
<dbReference type="EMBL" id="CP043046">
    <property type="protein sequence ID" value="QEI08238.1"/>
    <property type="molecule type" value="Genomic_DNA"/>
</dbReference>
<gene>
    <name evidence="3" type="ORF">FXN63_22150</name>
</gene>
<keyword evidence="1" id="KW-0732">Signal</keyword>
<dbReference type="InterPro" id="IPR013096">
    <property type="entry name" value="Cupin_2"/>
</dbReference>
<dbReference type="OrthoDB" id="9802489at2"/>
<dbReference type="InterPro" id="IPR047263">
    <property type="entry name" value="HNL-like_cupin"/>
</dbReference>
<proteinExistence type="predicted"/>
<evidence type="ECO:0000313" key="4">
    <source>
        <dbReference type="Proteomes" id="UP000325161"/>
    </source>
</evidence>
<feature type="domain" description="Cupin type-2" evidence="2">
    <location>
        <begin position="71"/>
        <end position="135"/>
    </location>
</feature>
<evidence type="ECO:0000259" key="2">
    <source>
        <dbReference type="Pfam" id="PF07883"/>
    </source>
</evidence>
<dbReference type="PANTHER" id="PTHR43698">
    <property type="entry name" value="RIBD C-TERMINAL DOMAIN CONTAINING PROTEIN"/>
    <property type="match status" value="1"/>
</dbReference>
<organism evidence="3 4">
    <name type="scientific">Pigmentiphaga aceris</name>
    <dbReference type="NCBI Taxonomy" id="1940612"/>
    <lineage>
        <taxon>Bacteria</taxon>
        <taxon>Pseudomonadati</taxon>
        <taxon>Pseudomonadota</taxon>
        <taxon>Betaproteobacteria</taxon>
        <taxon>Burkholderiales</taxon>
        <taxon>Alcaligenaceae</taxon>
        <taxon>Pigmentiphaga</taxon>
    </lineage>
</organism>
<dbReference type="RefSeq" id="WP_148817615.1">
    <property type="nucleotide sequence ID" value="NZ_CP043046.1"/>
</dbReference>
<feature type="chain" id="PRO_5023053793" evidence="1">
    <location>
        <begin position="22"/>
        <end position="162"/>
    </location>
</feature>
<dbReference type="InterPro" id="IPR014710">
    <property type="entry name" value="RmlC-like_jellyroll"/>
</dbReference>
<evidence type="ECO:0000313" key="3">
    <source>
        <dbReference type="EMBL" id="QEI08238.1"/>
    </source>
</evidence>
<keyword evidence="4" id="KW-1185">Reference proteome</keyword>
<reference evidence="3 4" key="1">
    <citation type="submission" date="2019-08" db="EMBL/GenBank/DDBJ databases">
        <title>Amphibian skin-associated Pigmentiphaga: genome sequence and occurrence across geography and hosts.</title>
        <authorList>
            <person name="Bletz M.C."/>
            <person name="Bunk B."/>
            <person name="Sproeer C."/>
            <person name="Biwer P."/>
            <person name="Reiter S."/>
            <person name="Rabemananjara F.C.E."/>
            <person name="Schulz S."/>
            <person name="Overmann J."/>
            <person name="Vences M."/>
        </authorList>
    </citation>
    <scope>NUCLEOTIDE SEQUENCE [LARGE SCALE GENOMIC DNA]</scope>
    <source>
        <strain evidence="3 4">Mada1488</strain>
    </source>
</reference>
<dbReference type="Pfam" id="PF07883">
    <property type="entry name" value="Cupin_2"/>
    <property type="match status" value="1"/>
</dbReference>
<accession>A0A5C0B0U3</accession>
<evidence type="ECO:0000256" key="1">
    <source>
        <dbReference type="SAM" id="SignalP"/>
    </source>
</evidence>
<feature type="signal peptide" evidence="1">
    <location>
        <begin position="1"/>
        <end position="21"/>
    </location>
</feature>
<dbReference type="Proteomes" id="UP000325161">
    <property type="component" value="Chromosome"/>
</dbReference>
<dbReference type="InterPro" id="IPR011051">
    <property type="entry name" value="RmlC_Cupin_sf"/>
</dbReference>
<name>A0A5C0B0U3_9BURK</name>
<dbReference type="KEGG" id="pacr:FXN63_22150"/>
<dbReference type="Gene3D" id="2.60.120.10">
    <property type="entry name" value="Jelly Rolls"/>
    <property type="match status" value="1"/>
</dbReference>
<dbReference type="SUPFAM" id="SSF51182">
    <property type="entry name" value="RmlC-like cupins"/>
    <property type="match status" value="1"/>
</dbReference>
<dbReference type="CDD" id="cd02233">
    <property type="entry name" value="cupin_HNL-like"/>
    <property type="match status" value="1"/>
</dbReference>
<dbReference type="PANTHER" id="PTHR43698:SF1">
    <property type="entry name" value="BLL4564 PROTEIN"/>
    <property type="match status" value="1"/>
</dbReference>
<protein>
    <submittedName>
        <fullName evidence="3">Cupin domain-containing protein</fullName>
    </submittedName>
</protein>